<proteinExistence type="predicted"/>
<organism evidence="1 2">
    <name type="scientific">Panagrellus redivivus</name>
    <name type="common">Microworm</name>
    <dbReference type="NCBI Taxonomy" id="6233"/>
    <lineage>
        <taxon>Eukaryota</taxon>
        <taxon>Metazoa</taxon>
        <taxon>Ecdysozoa</taxon>
        <taxon>Nematoda</taxon>
        <taxon>Chromadorea</taxon>
        <taxon>Rhabditida</taxon>
        <taxon>Tylenchina</taxon>
        <taxon>Panagrolaimomorpha</taxon>
        <taxon>Panagrolaimoidea</taxon>
        <taxon>Panagrolaimidae</taxon>
        <taxon>Panagrellus</taxon>
    </lineage>
</organism>
<reference evidence="1" key="1">
    <citation type="journal article" date="2013" name="Genetics">
        <title>The draft genome and transcriptome of Panagrellus redivivus are shaped by the harsh demands of a free-living lifestyle.</title>
        <authorList>
            <person name="Srinivasan J."/>
            <person name="Dillman A.R."/>
            <person name="Macchietto M.G."/>
            <person name="Heikkinen L."/>
            <person name="Lakso M."/>
            <person name="Fracchia K.M."/>
            <person name="Antoshechkin I."/>
            <person name="Mortazavi A."/>
            <person name="Wong G."/>
            <person name="Sternberg P.W."/>
        </authorList>
    </citation>
    <scope>NUCLEOTIDE SEQUENCE [LARGE SCALE GENOMIC DNA]</scope>
    <source>
        <strain evidence="1">MT8872</strain>
    </source>
</reference>
<accession>A0A7E4UQR9</accession>
<reference evidence="2" key="2">
    <citation type="submission" date="2020-10" db="UniProtKB">
        <authorList>
            <consortium name="WormBaseParasite"/>
        </authorList>
    </citation>
    <scope>IDENTIFICATION</scope>
</reference>
<dbReference type="AlphaFoldDB" id="A0A7E4UQR9"/>
<evidence type="ECO:0000313" key="1">
    <source>
        <dbReference type="Proteomes" id="UP000492821"/>
    </source>
</evidence>
<name>A0A7E4UQR9_PANRE</name>
<dbReference type="Proteomes" id="UP000492821">
    <property type="component" value="Unassembled WGS sequence"/>
</dbReference>
<keyword evidence="1" id="KW-1185">Reference proteome</keyword>
<sequence>MSLAGCLSRRWDSVGATDSDFGHSRIGEKPVLDTKNDKGEVRYRLRARSKKVEACAVVEKLCTGCPVSIVTRPASAHALVE</sequence>
<protein>
    <submittedName>
        <fullName evidence="2">Transposase</fullName>
    </submittedName>
</protein>
<dbReference type="WBParaSite" id="Pan_g11636.t1">
    <property type="protein sequence ID" value="Pan_g11636.t1"/>
    <property type="gene ID" value="Pan_g11636"/>
</dbReference>
<evidence type="ECO:0000313" key="2">
    <source>
        <dbReference type="WBParaSite" id="Pan_g11636.t1"/>
    </source>
</evidence>